<name>A0AC35FGK1_9BILA</name>
<proteinExistence type="predicted"/>
<dbReference type="Proteomes" id="UP000887580">
    <property type="component" value="Unplaced"/>
</dbReference>
<protein>
    <submittedName>
        <fullName evidence="2">VOC domain-containing protein</fullName>
    </submittedName>
</protein>
<organism evidence="1 2">
    <name type="scientific">Panagrolaimus sp. PS1159</name>
    <dbReference type="NCBI Taxonomy" id="55785"/>
    <lineage>
        <taxon>Eukaryota</taxon>
        <taxon>Metazoa</taxon>
        <taxon>Ecdysozoa</taxon>
        <taxon>Nematoda</taxon>
        <taxon>Chromadorea</taxon>
        <taxon>Rhabditida</taxon>
        <taxon>Tylenchina</taxon>
        <taxon>Panagrolaimomorpha</taxon>
        <taxon>Panagrolaimoidea</taxon>
        <taxon>Panagrolaimidae</taxon>
        <taxon>Panagrolaimus</taxon>
    </lineage>
</organism>
<accession>A0AC35FGK1</accession>
<reference evidence="2" key="1">
    <citation type="submission" date="2022-11" db="UniProtKB">
        <authorList>
            <consortium name="WormBaseParasite"/>
        </authorList>
    </citation>
    <scope>IDENTIFICATION</scope>
</reference>
<sequence length="184" mass="20043">MRKKTKSRLQQYIREILVIFLRILNLQNMFNAFSIGRSALASRAFSTSALSGLLGKLNHVAIACPDLEKASAFYKNLGANVSEAMPQKEHGVYTVFVNLGNSKIELLHPLGEKSPIAAFLEKNKAGGIHHVCIEVGDINKAIKTVKSLGIRTLGDEAKIGAHGKPVIFLHPKDCLGVLTELEQA</sequence>
<dbReference type="WBParaSite" id="PS1159_v2.g16655.t1">
    <property type="protein sequence ID" value="PS1159_v2.g16655.t1"/>
    <property type="gene ID" value="PS1159_v2.g16655"/>
</dbReference>
<evidence type="ECO:0000313" key="2">
    <source>
        <dbReference type="WBParaSite" id="PS1159_v2.g16655.t1"/>
    </source>
</evidence>
<evidence type="ECO:0000313" key="1">
    <source>
        <dbReference type="Proteomes" id="UP000887580"/>
    </source>
</evidence>